<feature type="chain" id="PRO_5032881030" evidence="2">
    <location>
        <begin position="24"/>
        <end position="217"/>
    </location>
</feature>
<evidence type="ECO:0000313" key="3">
    <source>
        <dbReference type="EMBL" id="QJF50695.1"/>
    </source>
</evidence>
<dbReference type="RefSeq" id="WP_206040796.1">
    <property type="nucleotide sequence ID" value="NZ_CP048788.1"/>
</dbReference>
<evidence type="ECO:0000256" key="2">
    <source>
        <dbReference type="SAM" id="SignalP"/>
    </source>
</evidence>
<dbReference type="KEGG" id="rpon:G3256_05750"/>
<accession>A0A858SPV6</accession>
<dbReference type="AlphaFoldDB" id="A0A858SPV6"/>
<keyword evidence="4" id="KW-1185">Reference proteome</keyword>
<name>A0A858SPV6_9RHOB</name>
<dbReference type="Proteomes" id="UP000503308">
    <property type="component" value="Chromosome"/>
</dbReference>
<feature type="compositionally biased region" description="Gly residues" evidence="1">
    <location>
        <begin position="108"/>
        <end position="211"/>
    </location>
</feature>
<dbReference type="PROSITE" id="PS51257">
    <property type="entry name" value="PROKAR_LIPOPROTEIN"/>
    <property type="match status" value="1"/>
</dbReference>
<evidence type="ECO:0000313" key="4">
    <source>
        <dbReference type="Proteomes" id="UP000503308"/>
    </source>
</evidence>
<organism evidence="3 4">
    <name type="scientific">Roseobacter ponti</name>
    <dbReference type="NCBI Taxonomy" id="1891787"/>
    <lineage>
        <taxon>Bacteria</taxon>
        <taxon>Pseudomonadati</taxon>
        <taxon>Pseudomonadota</taxon>
        <taxon>Alphaproteobacteria</taxon>
        <taxon>Rhodobacterales</taxon>
        <taxon>Roseobacteraceae</taxon>
        <taxon>Roseobacter</taxon>
    </lineage>
</organism>
<proteinExistence type="predicted"/>
<evidence type="ECO:0000256" key="1">
    <source>
        <dbReference type="SAM" id="MobiDB-lite"/>
    </source>
</evidence>
<reference evidence="3 4" key="1">
    <citation type="submission" date="2020-02" db="EMBL/GenBank/DDBJ databases">
        <title>Genome sequence of Roseobacter ponti.</title>
        <authorList>
            <person name="Hollensteiner J."/>
            <person name="Schneider D."/>
            <person name="Poehlein A."/>
            <person name="Daniel R."/>
        </authorList>
    </citation>
    <scope>NUCLEOTIDE SEQUENCE [LARGE SCALE GENOMIC DNA]</scope>
    <source>
        <strain evidence="3 4">DSM 106830</strain>
    </source>
</reference>
<keyword evidence="2" id="KW-0732">Signal</keyword>
<protein>
    <submittedName>
        <fullName evidence="3">Uncharacterized protein</fullName>
    </submittedName>
</protein>
<feature type="region of interest" description="Disordered" evidence="1">
    <location>
        <begin position="92"/>
        <end position="217"/>
    </location>
</feature>
<sequence length="217" mass="19643">MLHFKRLQAPAAFAALTFASACAVSDTTVISRAAQLDATLAAVPQDECSYTIISYNLADQVMAQPDGAAVMSSLSQVCPGIRIGLQETDGSFRTASTLGNDDLTEPSGDGGGDGGTGGGDGGTGGGDGGTGGGDGGTGGGDGGTGGGDGGTGGGDGGTGGGDGGTGGGDGGTGGGDGGTSGGDGSGNNGGGRGGNNGGGNGSEGNSPGRGSGANNDE</sequence>
<feature type="signal peptide" evidence="2">
    <location>
        <begin position="1"/>
        <end position="23"/>
    </location>
</feature>
<dbReference type="EMBL" id="CP048788">
    <property type="protein sequence ID" value="QJF50695.1"/>
    <property type="molecule type" value="Genomic_DNA"/>
</dbReference>
<gene>
    <name evidence="3" type="ORF">G3256_05750</name>
</gene>